<gene>
    <name evidence="3" type="ORF">BCR44DRAFT_1462144</name>
</gene>
<dbReference type="InterPro" id="IPR045255">
    <property type="entry name" value="RanBP1-like"/>
</dbReference>
<dbReference type="AlphaFoldDB" id="A0A1Y2HJ51"/>
<evidence type="ECO:0000313" key="4">
    <source>
        <dbReference type="Proteomes" id="UP000193411"/>
    </source>
</evidence>
<name>A0A1Y2HJ51_9FUNG</name>
<comment type="caution">
    <text evidence="3">The sequence shown here is derived from an EMBL/GenBank/DDBJ whole genome shotgun (WGS) entry which is preliminary data.</text>
</comment>
<feature type="region of interest" description="Disordered" evidence="1">
    <location>
        <begin position="347"/>
        <end position="380"/>
    </location>
</feature>
<keyword evidence="4" id="KW-1185">Reference proteome</keyword>
<protein>
    <recommendedName>
        <fullName evidence="2">RanBD1 domain-containing protein</fullName>
    </recommendedName>
</protein>
<feature type="region of interest" description="Disordered" evidence="1">
    <location>
        <begin position="212"/>
        <end position="241"/>
    </location>
</feature>
<dbReference type="InterPro" id="IPR000156">
    <property type="entry name" value="Ran_bind_dom"/>
</dbReference>
<feature type="region of interest" description="Disordered" evidence="1">
    <location>
        <begin position="1"/>
        <end position="82"/>
    </location>
</feature>
<feature type="compositionally biased region" description="Acidic residues" evidence="1">
    <location>
        <begin position="365"/>
        <end position="380"/>
    </location>
</feature>
<evidence type="ECO:0000256" key="1">
    <source>
        <dbReference type="SAM" id="MobiDB-lite"/>
    </source>
</evidence>
<dbReference type="Pfam" id="PF00638">
    <property type="entry name" value="Ran_BP1"/>
    <property type="match status" value="1"/>
</dbReference>
<evidence type="ECO:0000259" key="2">
    <source>
        <dbReference type="PROSITE" id="PS50196"/>
    </source>
</evidence>
<dbReference type="PANTHER" id="PTHR23138">
    <property type="entry name" value="RAN BINDING PROTEIN"/>
    <property type="match status" value="1"/>
</dbReference>
<reference evidence="3 4" key="1">
    <citation type="submission" date="2016-07" db="EMBL/GenBank/DDBJ databases">
        <title>Pervasive Adenine N6-methylation of Active Genes in Fungi.</title>
        <authorList>
            <consortium name="DOE Joint Genome Institute"/>
            <person name="Mondo S.J."/>
            <person name="Dannebaum R.O."/>
            <person name="Kuo R.C."/>
            <person name="Labutti K."/>
            <person name="Haridas S."/>
            <person name="Kuo A."/>
            <person name="Salamov A."/>
            <person name="Ahrendt S.R."/>
            <person name="Lipzen A."/>
            <person name="Sullivan W."/>
            <person name="Andreopoulos W.B."/>
            <person name="Clum A."/>
            <person name="Lindquist E."/>
            <person name="Daum C."/>
            <person name="Ramamoorthy G.K."/>
            <person name="Gryganskyi A."/>
            <person name="Culley D."/>
            <person name="Magnuson J.K."/>
            <person name="James T.Y."/>
            <person name="O'Malley M.A."/>
            <person name="Stajich J.E."/>
            <person name="Spatafora J.W."/>
            <person name="Visel A."/>
            <person name="Grigoriev I.V."/>
        </authorList>
    </citation>
    <scope>NUCLEOTIDE SEQUENCE [LARGE SCALE GENOMIC DNA]</scope>
    <source>
        <strain evidence="3 4">PL171</strain>
    </source>
</reference>
<dbReference type="PROSITE" id="PS50196">
    <property type="entry name" value="RANBD1"/>
    <property type="match status" value="1"/>
</dbReference>
<accession>A0A1Y2HJ51</accession>
<dbReference type="SUPFAM" id="SSF50729">
    <property type="entry name" value="PH domain-like"/>
    <property type="match status" value="1"/>
</dbReference>
<organism evidence="3 4">
    <name type="scientific">Catenaria anguillulae PL171</name>
    <dbReference type="NCBI Taxonomy" id="765915"/>
    <lineage>
        <taxon>Eukaryota</taxon>
        <taxon>Fungi</taxon>
        <taxon>Fungi incertae sedis</taxon>
        <taxon>Blastocladiomycota</taxon>
        <taxon>Blastocladiomycetes</taxon>
        <taxon>Blastocladiales</taxon>
        <taxon>Catenariaceae</taxon>
        <taxon>Catenaria</taxon>
    </lineage>
</organism>
<dbReference type="OrthoDB" id="185618at2759"/>
<dbReference type="Proteomes" id="UP000193411">
    <property type="component" value="Unassembled WGS sequence"/>
</dbReference>
<sequence>MSSPTRRPPPAAPVSPPKQPTATSPSRAAASAAPTSPPKSPSRTTAIRPVPMDVDRESLRKKRAASPDRGDADDESEKSPAKLSERIDLGVLVQARVLIFFARQAVPSPAKSPKLAAVAPATKPATFSGFGALSSASASASAPSAFSGFAALSNKPSVFGTSSSTSTTSSFGGGFGAFAASATTGGGGFSALAATAPTTSIFASGTATFNKHGNDARDKDDNNNDDDNDAQATSGDGEEDEVTVATERAKLFLPDADGKPKERGIGNVKVNVRTLANGERRARVLMRADGVHNVLVNAPLLPGMSCNVSERVLQFGALVDGKLVIHLFRFKTAVPCSAIAAAIRDNVPKAPANGEAANGDGHQSDEEDEEEEQPQGEDAV</sequence>
<feature type="compositionally biased region" description="Basic and acidic residues" evidence="1">
    <location>
        <begin position="212"/>
        <end position="222"/>
    </location>
</feature>
<dbReference type="Gene3D" id="2.30.29.30">
    <property type="entry name" value="Pleckstrin-homology domain (PH domain)/Phosphotyrosine-binding domain (PTB)"/>
    <property type="match status" value="1"/>
</dbReference>
<feature type="compositionally biased region" description="Pro residues" evidence="1">
    <location>
        <begin position="1"/>
        <end position="19"/>
    </location>
</feature>
<dbReference type="STRING" id="765915.A0A1Y2HJ51"/>
<evidence type="ECO:0000313" key="3">
    <source>
        <dbReference type="EMBL" id="ORZ33891.1"/>
    </source>
</evidence>
<dbReference type="InterPro" id="IPR011993">
    <property type="entry name" value="PH-like_dom_sf"/>
</dbReference>
<feature type="domain" description="RanBD1" evidence="2">
    <location>
        <begin position="237"/>
        <end position="305"/>
    </location>
</feature>
<feature type="compositionally biased region" description="Low complexity" evidence="1">
    <location>
        <begin position="20"/>
        <end position="34"/>
    </location>
</feature>
<proteinExistence type="predicted"/>
<dbReference type="SMART" id="SM00160">
    <property type="entry name" value="RanBD"/>
    <property type="match status" value="1"/>
</dbReference>
<dbReference type="EMBL" id="MCFL01000032">
    <property type="protein sequence ID" value="ORZ33891.1"/>
    <property type="molecule type" value="Genomic_DNA"/>
</dbReference>